<evidence type="ECO:0000313" key="4">
    <source>
        <dbReference type="EMBL" id="PWL38132.1"/>
    </source>
</evidence>
<gene>
    <name evidence="4" type="ORF">DKG77_07535</name>
</gene>
<dbReference type="RefSeq" id="WP_109661827.1">
    <property type="nucleotide sequence ID" value="NZ_QGEG01000002.1"/>
</dbReference>
<dbReference type="Pfam" id="PF13174">
    <property type="entry name" value="TPR_6"/>
    <property type="match status" value="1"/>
</dbReference>
<accession>A0A316KV79</accession>
<evidence type="ECO:0000256" key="2">
    <source>
        <dbReference type="ARBA" id="ARBA00022803"/>
    </source>
</evidence>
<dbReference type="SUPFAM" id="SSF81901">
    <property type="entry name" value="HCP-like"/>
    <property type="match status" value="2"/>
</dbReference>
<evidence type="ECO:0000313" key="5">
    <source>
        <dbReference type="Proteomes" id="UP000245762"/>
    </source>
</evidence>
<evidence type="ECO:0000256" key="1">
    <source>
        <dbReference type="ARBA" id="ARBA00022737"/>
    </source>
</evidence>
<dbReference type="InterPro" id="IPR050498">
    <property type="entry name" value="Ycf3"/>
</dbReference>
<dbReference type="SUPFAM" id="SSF48452">
    <property type="entry name" value="TPR-like"/>
    <property type="match status" value="2"/>
</dbReference>
<organism evidence="4 5">
    <name type="scientific">Flagellimonas aquimarina</name>
    <dbReference type="NCBI Taxonomy" id="2201895"/>
    <lineage>
        <taxon>Bacteria</taxon>
        <taxon>Pseudomonadati</taxon>
        <taxon>Bacteroidota</taxon>
        <taxon>Flavobacteriia</taxon>
        <taxon>Flavobacteriales</taxon>
        <taxon>Flavobacteriaceae</taxon>
        <taxon>Flagellimonas</taxon>
    </lineage>
</organism>
<dbReference type="InterPro" id="IPR011990">
    <property type="entry name" value="TPR-like_helical_dom_sf"/>
</dbReference>
<feature type="repeat" description="TPR" evidence="3">
    <location>
        <begin position="501"/>
        <end position="534"/>
    </location>
</feature>
<keyword evidence="1" id="KW-0677">Repeat</keyword>
<feature type="repeat" description="TPR" evidence="3">
    <location>
        <begin position="314"/>
        <end position="347"/>
    </location>
</feature>
<name>A0A316KV79_9FLAO</name>
<keyword evidence="5" id="KW-1185">Reference proteome</keyword>
<proteinExistence type="predicted"/>
<keyword evidence="2 3" id="KW-0802">TPR repeat</keyword>
<dbReference type="PROSITE" id="PS50005">
    <property type="entry name" value="TPR"/>
    <property type="match status" value="2"/>
</dbReference>
<dbReference type="Pfam" id="PF13181">
    <property type="entry name" value="TPR_8"/>
    <property type="match status" value="1"/>
</dbReference>
<dbReference type="Pfam" id="PF13432">
    <property type="entry name" value="TPR_16"/>
    <property type="match status" value="2"/>
</dbReference>
<dbReference type="Proteomes" id="UP000245762">
    <property type="component" value="Unassembled WGS sequence"/>
</dbReference>
<dbReference type="OrthoDB" id="9814448at2"/>
<dbReference type="EMBL" id="QGEG01000002">
    <property type="protein sequence ID" value="PWL38132.1"/>
    <property type="molecule type" value="Genomic_DNA"/>
</dbReference>
<sequence length="1007" mass="115821">MNRKNLFLFPILLGALFIVRAQETKIYSHKDKAFQDALALYNNQQYQASQAVFEKVKVTTKDVETEANSAYYSANAAIRLGQRGADKKMEDFVERYPTSTKRNSAFLDVADYYFETGKYPYALKWYKKVDQSAMSNTDKERFNFNNGYALYASKKPKAAERYLSKVSNSPKYGSQAKYYLGYIAYEQDDYDEASARFDQITDPELLNEKLSYYQADLNFKLGNFEEAIAMAKNHLPKSDRKEISELNKIIGESYFNLEKYDEAIPYLKKYRGRRGKLSNTDYYLTGYSHYKKGDYEGAIQQFNKIIGGTNSVSQNAYYHLAECYLKLDKKPEALNAFRNASEMDFSAEIQKDALLNYARLSYEIGNAYEPVPQVMTTYLEKYPKDEHQQEIQELLVDSYITSKNFEGAMVLLEKNKGYASKETYQKVAFYRGIELFMDGDYEPAFERFSKSLRSVENPDFEARTLYWKAESAYRLNRFDEALTDFSQFEKLPASKKLEEYQDLDYNLGYCHFKLKDYGRAVAYFKNVTNSDTDDNERLNDSYLRLGDSYFVTSKYRSAQSAYHESSKLNGPERDYAAFQKAMCSGFLGNNSVKIDELNQFLTRYSKSSLRDDALFELGNSYIKSNKESIGLQTYDRLVDEFSRSKFAPRAMLRQGLVHYNANRNDQALTKLKAVVQKYPKTQEAKQAVATAKLVYVDEGRVSEYAAWARNLDFVEVTDTELDNASFESAERKYVEGKTDMAIRGYEDYLKEFPNGLHALKVNFNLAQIYFSKGNKDLALPKYQIIADRGNGEFTEQALTRVCEIYVGKQDYQSAIPYLEKLENTAEIVQNRTFAQSNLMKGYYGQKDYRQTITYAEKVLKAPKIDNRIKSDAQIMIARSAIATNNEVLAETAYKEVRKIAIGEMAAEAWFYDAYFKNKNQDFEASNVSVQKLAKDYSGHKKWGGKGLIIMAKNFYGLEDAFQATYILESVITNFTEYDDIVAQAKGELSIIKAREAQSNSSVDPNGN</sequence>
<dbReference type="PANTHER" id="PTHR44858">
    <property type="entry name" value="TETRATRICOPEPTIDE REPEAT PROTEIN 6"/>
    <property type="match status" value="1"/>
</dbReference>
<evidence type="ECO:0000256" key="3">
    <source>
        <dbReference type="PROSITE-ProRule" id="PRU00339"/>
    </source>
</evidence>
<reference evidence="4 5" key="1">
    <citation type="submission" date="2018-05" db="EMBL/GenBank/DDBJ databases">
        <title>Complete genome sequence of Flagellimonas aquimarina ECD12 isolated from seaweed Ecklonia cava.</title>
        <authorList>
            <person name="Choi S."/>
            <person name="Seong C."/>
        </authorList>
    </citation>
    <scope>NUCLEOTIDE SEQUENCE [LARGE SCALE GENOMIC DNA]</scope>
    <source>
        <strain evidence="4 5">ECD12</strain>
    </source>
</reference>
<dbReference type="InterPro" id="IPR019734">
    <property type="entry name" value="TPR_rpt"/>
</dbReference>
<dbReference type="SMART" id="SM00028">
    <property type="entry name" value="TPR"/>
    <property type="match status" value="12"/>
</dbReference>
<dbReference type="GO" id="GO:0009279">
    <property type="term" value="C:cell outer membrane"/>
    <property type="evidence" value="ECO:0007669"/>
    <property type="project" value="TreeGrafter"/>
</dbReference>
<dbReference type="GO" id="GO:0046813">
    <property type="term" value="P:receptor-mediated virion attachment to host cell"/>
    <property type="evidence" value="ECO:0007669"/>
    <property type="project" value="TreeGrafter"/>
</dbReference>
<dbReference type="Gene3D" id="1.25.40.10">
    <property type="entry name" value="Tetratricopeptide repeat domain"/>
    <property type="match status" value="7"/>
</dbReference>
<dbReference type="AlphaFoldDB" id="A0A316KV79"/>
<comment type="caution">
    <text evidence="4">The sequence shown here is derived from an EMBL/GenBank/DDBJ whole genome shotgun (WGS) entry which is preliminary data.</text>
</comment>
<dbReference type="Pfam" id="PF12895">
    <property type="entry name" value="ANAPC3"/>
    <property type="match status" value="1"/>
</dbReference>
<dbReference type="PANTHER" id="PTHR44858:SF1">
    <property type="entry name" value="UDP-N-ACETYLGLUCOSAMINE--PEPTIDE N-ACETYLGLUCOSAMINYLTRANSFERASE SPINDLY-RELATED"/>
    <property type="match status" value="1"/>
</dbReference>
<protein>
    <submittedName>
        <fullName evidence="4">Uncharacterized protein</fullName>
    </submittedName>
</protein>